<gene>
    <name evidence="2" type="ORF">SAMN02745171_00538</name>
</gene>
<evidence type="ECO:0000313" key="3">
    <source>
        <dbReference type="Proteomes" id="UP000190121"/>
    </source>
</evidence>
<name>A0A1T4LUJ9_9PORP</name>
<dbReference type="Proteomes" id="UP000190121">
    <property type="component" value="Unassembled WGS sequence"/>
</dbReference>
<dbReference type="STRING" id="29524.SAMN02745171_00538"/>
<evidence type="ECO:0000313" key="2">
    <source>
        <dbReference type="EMBL" id="SJZ58400.1"/>
    </source>
</evidence>
<dbReference type="AlphaFoldDB" id="A0A1T4LUJ9"/>
<organism evidence="2 3">
    <name type="scientific">Porphyromonas circumdentaria</name>
    <dbReference type="NCBI Taxonomy" id="29524"/>
    <lineage>
        <taxon>Bacteria</taxon>
        <taxon>Pseudomonadati</taxon>
        <taxon>Bacteroidota</taxon>
        <taxon>Bacteroidia</taxon>
        <taxon>Bacteroidales</taxon>
        <taxon>Porphyromonadaceae</taxon>
        <taxon>Porphyromonas</taxon>
    </lineage>
</organism>
<dbReference type="Pfam" id="PF08885">
    <property type="entry name" value="GSCFA"/>
    <property type="match status" value="1"/>
</dbReference>
<dbReference type="InterPro" id="IPR014982">
    <property type="entry name" value="GSCFA"/>
</dbReference>
<evidence type="ECO:0000259" key="1">
    <source>
        <dbReference type="Pfam" id="PF08885"/>
    </source>
</evidence>
<dbReference type="InterPro" id="IPR036514">
    <property type="entry name" value="SGNH_hydro_sf"/>
</dbReference>
<dbReference type="OrthoDB" id="9807687at2"/>
<protein>
    <submittedName>
        <fullName evidence="2">GSCFA family protein</fullName>
    </submittedName>
</protein>
<dbReference type="EMBL" id="FUXE01000004">
    <property type="protein sequence ID" value="SJZ58400.1"/>
    <property type="molecule type" value="Genomic_DNA"/>
</dbReference>
<proteinExistence type="predicted"/>
<reference evidence="3" key="1">
    <citation type="submission" date="2017-02" db="EMBL/GenBank/DDBJ databases">
        <authorList>
            <person name="Varghese N."/>
            <person name="Submissions S."/>
        </authorList>
    </citation>
    <scope>NUCLEOTIDE SEQUENCE [LARGE SCALE GENOMIC DNA]</scope>
    <source>
        <strain evidence="3">ATCC 51356</strain>
    </source>
</reference>
<dbReference type="SUPFAM" id="SSF52266">
    <property type="entry name" value="SGNH hydrolase"/>
    <property type="match status" value="1"/>
</dbReference>
<sequence>MKAIALSTPVTWSGITETRRLRYGEKILSLGSCFSERIGSWLFQRGFDTVVNPFGTLYNPISIAQALESLAEGQGAFDPNMLFEHQGKYHSFMHHSRYSRATQEEALKCIEEDLQRGREQLLQGRWLLLTLGSSFLYTHKELQSVVANCHKLPEHHFTHTKGDKSLFVARLQPIIATLLERNRELEILLTVSPIRYLRYGAAASQRSKAELLLTAEALEDLFKGRVHYFPAYEIMMDELRDYRYYAEDMIHPTELAVEVIRQRLLNGWLSASEQEPLQVAEKLFQRTQHRPIHASEEEQRTMQQILEQEGKRIRHKFPNLVLRNILPTLEE</sequence>
<keyword evidence="3" id="KW-1185">Reference proteome</keyword>
<accession>A0A1T4LUJ9</accession>
<dbReference type="Gene3D" id="3.40.50.1110">
    <property type="entry name" value="SGNH hydrolase"/>
    <property type="match status" value="1"/>
</dbReference>
<feature type="domain" description="GSCFA" evidence="1">
    <location>
        <begin position="26"/>
        <end position="262"/>
    </location>
</feature>
<dbReference type="RefSeq" id="WP_078736495.1">
    <property type="nucleotide sequence ID" value="NZ_FUXE01000004.1"/>
</dbReference>
<dbReference type="GO" id="GO:0016788">
    <property type="term" value="F:hydrolase activity, acting on ester bonds"/>
    <property type="evidence" value="ECO:0007669"/>
    <property type="project" value="UniProtKB-ARBA"/>
</dbReference>